<evidence type="ECO:0000313" key="3">
    <source>
        <dbReference type="Proteomes" id="UP001058184"/>
    </source>
</evidence>
<accession>A0ABY5WUJ0</accession>
<protein>
    <recommendedName>
        <fullName evidence="1">CobW/HypB/UreG nucleotide-binding domain-containing protein</fullName>
    </recommendedName>
</protein>
<evidence type="ECO:0000313" key="2">
    <source>
        <dbReference type="EMBL" id="UWQ57760.1"/>
    </source>
</evidence>
<dbReference type="InterPro" id="IPR027417">
    <property type="entry name" value="P-loop_NTPase"/>
</dbReference>
<evidence type="ECO:0000259" key="1">
    <source>
        <dbReference type="Pfam" id="PF02492"/>
    </source>
</evidence>
<organism evidence="2 3">
    <name type="scientific">Leisingera caerulea</name>
    <name type="common">Phaeobacter caeruleus</name>
    <dbReference type="NCBI Taxonomy" id="506591"/>
    <lineage>
        <taxon>Bacteria</taxon>
        <taxon>Pseudomonadati</taxon>
        <taxon>Pseudomonadota</taxon>
        <taxon>Alphaproteobacteria</taxon>
        <taxon>Rhodobacterales</taxon>
        <taxon>Roseobacteraceae</taxon>
        <taxon>Leisingera</taxon>
    </lineage>
</organism>
<dbReference type="PANTHER" id="PTHR13748:SF62">
    <property type="entry name" value="COBW DOMAIN-CONTAINING PROTEIN"/>
    <property type="match status" value="1"/>
</dbReference>
<keyword evidence="3" id="KW-1185">Reference proteome</keyword>
<dbReference type="PANTHER" id="PTHR13748">
    <property type="entry name" value="COBW-RELATED"/>
    <property type="match status" value="1"/>
</dbReference>
<dbReference type="InterPro" id="IPR051316">
    <property type="entry name" value="Zinc-reg_GTPase_activator"/>
</dbReference>
<sequence>MRVTNNSFAPMAATRAIDQGLRMVVLVNDFGSINIDSALMKLRGKDTIELTNGCICCTISGDLFYAIGDTLGRRPRPDHVIVEATGISILRFPKHS</sequence>
<gene>
    <name evidence="2" type="ORF">K3722_14780</name>
</gene>
<dbReference type="InterPro" id="IPR003495">
    <property type="entry name" value="CobW/HypB/UreG_nucleotide-bd"/>
</dbReference>
<reference evidence="2" key="1">
    <citation type="submission" date="2021-08" db="EMBL/GenBank/DDBJ databases">
        <authorList>
            <person name="Nwanade C."/>
            <person name="Wang M."/>
            <person name="Masoudi A."/>
            <person name="Yu Z."/>
            <person name="Liu J."/>
        </authorList>
    </citation>
    <scope>NUCLEOTIDE SEQUENCE</scope>
    <source>
        <strain evidence="2">S141</strain>
    </source>
</reference>
<feature type="domain" description="CobW/HypB/UreG nucleotide-binding" evidence="1">
    <location>
        <begin position="18"/>
        <end position="88"/>
    </location>
</feature>
<name>A0ABY5WUJ0_LEICA</name>
<dbReference type="Proteomes" id="UP001058184">
    <property type="component" value="Chromosome"/>
</dbReference>
<dbReference type="Gene3D" id="3.40.50.300">
    <property type="entry name" value="P-loop containing nucleotide triphosphate hydrolases"/>
    <property type="match status" value="1"/>
</dbReference>
<dbReference type="Pfam" id="PF02492">
    <property type="entry name" value="cobW"/>
    <property type="match status" value="1"/>
</dbReference>
<dbReference type="EMBL" id="CP081078">
    <property type="protein sequence ID" value="UWQ57760.1"/>
    <property type="molecule type" value="Genomic_DNA"/>
</dbReference>
<proteinExistence type="predicted"/>
<dbReference type="SUPFAM" id="SSF52540">
    <property type="entry name" value="P-loop containing nucleoside triphosphate hydrolases"/>
    <property type="match status" value="1"/>
</dbReference>